<dbReference type="Proteomes" id="UP000444960">
    <property type="component" value="Unassembled WGS sequence"/>
</dbReference>
<dbReference type="RefSeq" id="WP_161895286.1">
    <property type="nucleotide sequence ID" value="NZ_BJOV01000003.1"/>
</dbReference>
<protein>
    <submittedName>
        <fullName evidence="1">Uncharacterized protein</fullName>
    </submittedName>
</protein>
<evidence type="ECO:0000313" key="1">
    <source>
        <dbReference type="EMBL" id="GEE01503.1"/>
    </source>
</evidence>
<name>A0A7I9V8S8_9ACTN</name>
<accession>A0A7I9V8S8</accession>
<dbReference type="EMBL" id="BJOV01000003">
    <property type="protein sequence ID" value="GEE01503.1"/>
    <property type="molecule type" value="Genomic_DNA"/>
</dbReference>
<keyword evidence="2" id="KW-1185">Reference proteome</keyword>
<proteinExistence type="predicted"/>
<sequence>MTGDSGFAVGGSTRLPEFHQCDDPDVVAKFAKYADASLFLQECDAPRQLDRLEAAFVRWSERGMADTMFWGQSFQELTMRRVLSASRGSNELSEDIVRILDEADFSVLSMLAGKAPDPATFYSDVLVALRAGDRPTVVGLLLENRRQTLVALGVPDSEVPSIDVPEAKVQW</sequence>
<reference evidence="2" key="1">
    <citation type="submission" date="2019-06" db="EMBL/GenBank/DDBJ databases">
        <title>Gordonia isolated from sludge of a wastewater treatment plant.</title>
        <authorList>
            <person name="Tamura T."/>
            <person name="Aoyama K."/>
            <person name="Kang Y."/>
            <person name="Saito S."/>
            <person name="Akiyama N."/>
            <person name="Yazawa K."/>
            <person name="Gonoi T."/>
            <person name="Mikami Y."/>
        </authorList>
    </citation>
    <scope>NUCLEOTIDE SEQUENCE [LARGE SCALE GENOMIC DNA]</scope>
    <source>
        <strain evidence="2">NBRC 107696</strain>
    </source>
</reference>
<organism evidence="1 2">
    <name type="scientific">Gordonia spumicola</name>
    <dbReference type="NCBI Taxonomy" id="589161"/>
    <lineage>
        <taxon>Bacteria</taxon>
        <taxon>Bacillati</taxon>
        <taxon>Actinomycetota</taxon>
        <taxon>Actinomycetes</taxon>
        <taxon>Mycobacteriales</taxon>
        <taxon>Gordoniaceae</taxon>
        <taxon>Gordonia</taxon>
    </lineage>
</organism>
<dbReference type="AlphaFoldDB" id="A0A7I9V8S8"/>
<evidence type="ECO:0000313" key="2">
    <source>
        <dbReference type="Proteomes" id="UP000444960"/>
    </source>
</evidence>
<gene>
    <name evidence="1" type="ORF">nbrc107696_19490</name>
</gene>
<comment type="caution">
    <text evidence="1">The sequence shown here is derived from an EMBL/GenBank/DDBJ whole genome shotgun (WGS) entry which is preliminary data.</text>
</comment>